<feature type="compositionally biased region" description="Basic and acidic residues" evidence="1">
    <location>
        <begin position="196"/>
        <end position="207"/>
    </location>
</feature>
<dbReference type="Pfam" id="PF24355">
    <property type="entry name" value="DUF7514"/>
    <property type="match status" value="1"/>
</dbReference>
<dbReference type="PANTHER" id="PTHR39611">
    <property type="entry name" value="HYDROXYPROLINE-RICH GLYCOPROTEIN DZ-HRGP-RELATED"/>
    <property type="match status" value="1"/>
</dbReference>
<sequence length="213" mass="23438">MATPAAEAMDGKAFYGYLFAKAKPIPTPTPILDALLRAIALRIPDEVGDTIEQHLTPAKLAAFYKNAGHEYDSFFIEMPHPAISVVYQGLGCQHLLLPGADDFAPPSIPALTVKGFVRWQAIQTLLEPQTQVPILQFAAAKWALKHPDTGIPLPADLPKEAFPSETDAGTDRWHQECANRCRMQSTDEGPSVAPQEEAKPEFNDRKVPYTHVR</sequence>
<evidence type="ECO:0000313" key="3">
    <source>
        <dbReference type="EMBL" id="KAK4136703.1"/>
    </source>
</evidence>
<feature type="non-terminal residue" evidence="3">
    <location>
        <position position="213"/>
    </location>
</feature>
<reference evidence="3" key="2">
    <citation type="submission" date="2023-05" db="EMBL/GenBank/DDBJ databases">
        <authorList>
            <consortium name="Lawrence Berkeley National Laboratory"/>
            <person name="Steindorff A."/>
            <person name="Hensen N."/>
            <person name="Bonometti L."/>
            <person name="Westerberg I."/>
            <person name="Brannstrom I.O."/>
            <person name="Guillou S."/>
            <person name="Cros-Aarteil S."/>
            <person name="Calhoun S."/>
            <person name="Haridas S."/>
            <person name="Kuo A."/>
            <person name="Mondo S."/>
            <person name="Pangilinan J."/>
            <person name="Riley R."/>
            <person name="Labutti K."/>
            <person name="Andreopoulos B."/>
            <person name="Lipzen A."/>
            <person name="Chen C."/>
            <person name="Yanf M."/>
            <person name="Daum C."/>
            <person name="Ng V."/>
            <person name="Clum A."/>
            <person name="Ohm R."/>
            <person name="Martin F."/>
            <person name="Silar P."/>
            <person name="Natvig D."/>
            <person name="Lalanne C."/>
            <person name="Gautier V."/>
            <person name="Ament-Velasquez S.L."/>
            <person name="Kruys A."/>
            <person name="Hutchinson M.I."/>
            <person name="Powell A.J."/>
            <person name="Barry K."/>
            <person name="Miller A.N."/>
            <person name="Grigoriev I.V."/>
            <person name="Debuchy R."/>
            <person name="Gladieux P."/>
            <person name="Thoren M.H."/>
            <person name="Johannesson H."/>
        </authorList>
    </citation>
    <scope>NUCLEOTIDE SEQUENCE</scope>
    <source>
        <strain evidence="3">CBS 123565</strain>
    </source>
</reference>
<comment type="caution">
    <text evidence="3">The sequence shown here is derived from an EMBL/GenBank/DDBJ whole genome shotgun (WGS) entry which is preliminary data.</text>
</comment>
<proteinExistence type="predicted"/>
<evidence type="ECO:0000256" key="1">
    <source>
        <dbReference type="SAM" id="MobiDB-lite"/>
    </source>
</evidence>
<evidence type="ECO:0000259" key="2">
    <source>
        <dbReference type="Pfam" id="PF24355"/>
    </source>
</evidence>
<evidence type="ECO:0000313" key="4">
    <source>
        <dbReference type="Proteomes" id="UP001304895"/>
    </source>
</evidence>
<dbReference type="EMBL" id="MU853403">
    <property type="protein sequence ID" value="KAK4136703.1"/>
    <property type="molecule type" value="Genomic_DNA"/>
</dbReference>
<reference evidence="3" key="1">
    <citation type="journal article" date="2023" name="Mol. Phylogenet. Evol.">
        <title>Genome-scale phylogeny and comparative genomics of the fungal order Sordariales.</title>
        <authorList>
            <person name="Hensen N."/>
            <person name="Bonometti L."/>
            <person name="Westerberg I."/>
            <person name="Brannstrom I.O."/>
            <person name="Guillou S."/>
            <person name="Cros-Aarteil S."/>
            <person name="Calhoun S."/>
            <person name="Haridas S."/>
            <person name="Kuo A."/>
            <person name="Mondo S."/>
            <person name="Pangilinan J."/>
            <person name="Riley R."/>
            <person name="LaButti K."/>
            <person name="Andreopoulos B."/>
            <person name="Lipzen A."/>
            <person name="Chen C."/>
            <person name="Yan M."/>
            <person name="Daum C."/>
            <person name="Ng V."/>
            <person name="Clum A."/>
            <person name="Steindorff A."/>
            <person name="Ohm R.A."/>
            <person name="Martin F."/>
            <person name="Silar P."/>
            <person name="Natvig D.O."/>
            <person name="Lalanne C."/>
            <person name="Gautier V."/>
            <person name="Ament-Velasquez S.L."/>
            <person name="Kruys A."/>
            <person name="Hutchinson M.I."/>
            <person name="Powell A.J."/>
            <person name="Barry K."/>
            <person name="Miller A.N."/>
            <person name="Grigoriev I.V."/>
            <person name="Debuchy R."/>
            <person name="Gladieux P."/>
            <person name="Hiltunen Thoren M."/>
            <person name="Johannesson H."/>
        </authorList>
    </citation>
    <scope>NUCLEOTIDE SEQUENCE</scope>
    <source>
        <strain evidence="3">CBS 123565</strain>
    </source>
</reference>
<keyword evidence="4" id="KW-1185">Reference proteome</keyword>
<feature type="domain" description="DUF7514" evidence="2">
    <location>
        <begin position="16"/>
        <end position="178"/>
    </location>
</feature>
<protein>
    <recommendedName>
        <fullName evidence="2">DUF7514 domain-containing protein</fullName>
    </recommendedName>
</protein>
<feature type="region of interest" description="Disordered" evidence="1">
    <location>
        <begin position="182"/>
        <end position="213"/>
    </location>
</feature>
<name>A0AAN6ZG85_9PEZI</name>
<organism evidence="3 4">
    <name type="scientific">Trichocladium antarcticum</name>
    <dbReference type="NCBI Taxonomy" id="1450529"/>
    <lineage>
        <taxon>Eukaryota</taxon>
        <taxon>Fungi</taxon>
        <taxon>Dikarya</taxon>
        <taxon>Ascomycota</taxon>
        <taxon>Pezizomycotina</taxon>
        <taxon>Sordariomycetes</taxon>
        <taxon>Sordariomycetidae</taxon>
        <taxon>Sordariales</taxon>
        <taxon>Chaetomiaceae</taxon>
        <taxon>Trichocladium</taxon>
    </lineage>
</organism>
<gene>
    <name evidence="3" type="ORF">BT67DRAFT_348021</name>
</gene>
<dbReference type="Proteomes" id="UP001304895">
    <property type="component" value="Unassembled WGS sequence"/>
</dbReference>
<accession>A0AAN6ZG85</accession>
<dbReference type="InterPro" id="IPR055936">
    <property type="entry name" value="DUF7514"/>
</dbReference>
<dbReference type="AlphaFoldDB" id="A0AAN6ZG85"/>
<dbReference type="PANTHER" id="PTHR39611:SF2">
    <property type="entry name" value="HYDROXYPROLINE-RICH GLYCOPROTEIN DZ-HRGP"/>
    <property type="match status" value="1"/>
</dbReference>